<dbReference type="InterPro" id="IPR036735">
    <property type="entry name" value="NGN_dom_sf"/>
</dbReference>
<dbReference type="RefSeq" id="WP_092352613.1">
    <property type="nucleotide sequence ID" value="NZ_CANTIP010000015.1"/>
</dbReference>
<accession>A0A1I0D6R7</accession>
<reference evidence="4" key="1">
    <citation type="submission" date="2016-10" db="EMBL/GenBank/DDBJ databases">
        <authorList>
            <person name="Varghese N."/>
            <person name="Submissions S."/>
        </authorList>
    </citation>
    <scope>NUCLEOTIDE SEQUENCE [LARGE SCALE GENOMIC DNA]</scope>
    <source>
        <strain evidence="4">DSM 1551</strain>
    </source>
</reference>
<dbReference type="GeneID" id="78287769"/>
<protein>
    <submittedName>
        <fullName evidence="3">Transcription antitermination factor NusG</fullName>
    </submittedName>
</protein>
<dbReference type="Gene3D" id="3.30.70.940">
    <property type="entry name" value="NusG, N-terminal domain"/>
    <property type="match status" value="1"/>
</dbReference>
<dbReference type="AlphaFoldDB" id="A0A1I0D6R7"/>
<name>A0A1I0D6R7_9FIRM</name>
<proteinExistence type="predicted"/>
<dbReference type="GO" id="GO:0006354">
    <property type="term" value="P:DNA-templated transcription elongation"/>
    <property type="evidence" value="ECO:0007669"/>
    <property type="project" value="InterPro"/>
</dbReference>
<keyword evidence="1" id="KW-0804">Transcription</keyword>
<dbReference type="EMBL" id="FOIN01000005">
    <property type="protein sequence ID" value="SET27910.1"/>
    <property type="molecule type" value="Genomic_DNA"/>
</dbReference>
<dbReference type="SUPFAM" id="SSF82679">
    <property type="entry name" value="N-utilization substance G protein NusG, N-terminal domain"/>
    <property type="match status" value="1"/>
</dbReference>
<dbReference type="Pfam" id="PF02357">
    <property type="entry name" value="NusG"/>
    <property type="match status" value="1"/>
</dbReference>
<dbReference type="CDD" id="cd08000">
    <property type="entry name" value="NGN"/>
    <property type="match status" value="1"/>
</dbReference>
<dbReference type="Proteomes" id="UP000198558">
    <property type="component" value="Unassembled WGS sequence"/>
</dbReference>
<organism evidence="3 4">
    <name type="scientific">Thomasclavelia cocleata</name>
    <dbReference type="NCBI Taxonomy" id="69824"/>
    <lineage>
        <taxon>Bacteria</taxon>
        <taxon>Bacillati</taxon>
        <taxon>Bacillota</taxon>
        <taxon>Erysipelotrichia</taxon>
        <taxon>Erysipelotrichales</taxon>
        <taxon>Coprobacillaceae</taxon>
        <taxon>Thomasclavelia</taxon>
    </lineage>
</organism>
<evidence type="ECO:0000259" key="2">
    <source>
        <dbReference type="Pfam" id="PF02357"/>
    </source>
</evidence>
<gene>
    <name evidence="3" type="ORF">SAMN04489758_10542</name>
</gene>
<sequence length="165" mass="19740">MNWYVLFVLSNRTNQLLRNLNKKDNIEAFIPQYQYYRRITKDYDIKPMFTNYIFVKSLMNQTEFNTFLMKLDNEKDGLIKQLVYLDTSALKEAEIEMFNYLLDESYVVKMSQAFLQDGKAKVYHGPLKHFEKNIIKVDKYNQVAYLNLSFMNRRIKAGLKITSKN</sequence>
<feature type="domain" description="NusG-like N-terminal" evidence="2">
    <location>
        <begin position="1"/>
        <end position="66"/>
    </location>
</feature>
<keyword evidence="4" id="KW-1185">Reference proteome</keyword>
<evidence type="ECO:0000313" key="3">
    <source>
        <dbReference type="EMBL" id="SET27910.1"/>
    </source>
</evidence>
<evidence type="ECO:0000256" key="1">
    <source>
        <dbReference type="ARBA" id="ARBA00023163"/>
    </source>
</evidence>
<dbReference type="InterPro" id="IPR006645">
    <property type="entry name" value="NGN-like_dom"/>
</dbReference>
<dbReference type="OrthoDB" id="1647421at2"/>
<evidence type="ECO:0000313" key="4">
    <source>
        <dbReference type="Proteomes" id="UP000198558"/>
    </source>
</evidence>